<dbReference type="Proteomes" id="UP000031668">
    <property type="component" value="Unassembled WGS sequence"/>
</dbReference>
<gene>
    <name evidence="1" type="ORF">RF11_13925</name>
</gene>
<evidence type="ECO:0000313" key="2">
    <source>
        <dbReference type="Proteomes" id="UP000031668"/>
    </source>
</evidence>
<dbReference type="EMBL" id="JWZT01005390">
    <property type="protein sequence ID" value="KII60952.1"/>
    <property type="molecule type" value="Genomic_DNA"/>
</dbReference>
<comment type="caution">
    <text evidence="1">The sequence shown here is derived from an EMBL/GenBank/DDBJ whole genome shotgun (WGS) entry which is preliminary data.</text>
</comment>
<proteinExistence type="predicted"/>
<dbReference type="AlphaFoldDB" id="A0A0C2IVS5"/>
<keyword evidence="2" id="KW-1185">Reference proteome</keyword>
<sequence length="126" mass="14324">MLVGLTNYTNIDKRMVKNYQQCTGLYDDGCLNCDSSANLVKTNDKIWVNSKPKCISQSGNRQLQEQINTFVGLSTDHLETVQGPPGVRDPRLKTSALHPYIYPNNTRNEHLKHVLFLAFIIKLTIF</sequence>
<evidence type="ECO:0000313" key="1">
    <source>
        <dbReference type="EMBL" id="KII60952.1"/>
    </source>
</evidence>
<organism evidence="1 2">
    <name type="scientific">Thelohanellus kitauei</name>
    <name type="common">Myxosporean</name>
    <dbReference type="NCBI Taxonomy" id="669202"/>
    <lineage>
        <taxon>Eukaryota</taxon>
        <taxon>Metazoa</taxon>
        <taxon>Cnidaria</taxon>
        <taxon>Myxozoa</taxon>
        <taxon>Myxosporea</taxon>
        <taxon>Bivalvulida</taxon>
        <taxon>Platysporina</taxon>
        <taxon>Myxobolidae</taxon>
        <taxon>Thelohanellus</taxon>
    </lineage>
</organism>
<reference evidence="1 2" key="1">
    <citation type="journal article" date="2014" name="Genome Biol. Evol.">
        <title>The genome of the myxosporean Thelohanellus kitauei shows adaptations to nutrient acquisition within its fish host.</title>
        <authorList>
            <person name="Yang Y."/>
            <person name="Xiong J."/>
            <person name="Zhou Z."/>
            <person name="Huo F."/>
            <person name="Miao W."/>
            <person name="Ran C."/>
            <person name="Liu Y."/>
            <person name="Zhang J."/>
            <person name="Feng J."/>
            <person name="Wang M."/>
            <person name="Wang M."/>
            <person name="Wang L."/>
            <person name="Yao B."/>
        </authorList>
    </citation>
    <scope>NUCLEOTIDE SEQUENCE [LARGE SCALE GENOMIC DNA]</scope>
    <source>
        <strain evidence="1">Wuqing</strain>
    </source>
</reference>
<name>A0A0C2IVS5_THEKT</name>
<protein>
    <submittedName>
        <fullName evidence="1">Uncharacterized protein</fullName>
    </submittedName>
</protein>
<accession>A0A0C2IVS5</accession>